<dbReference type="Gene3D" id="1.10.101.10">
    <property type="entry name" value="PGBD-like superfamily/PGBD"/>
    <property type="match status" value="1"/>
</dbReference>
<dbReference type="Gene3D" id="1.20.141.10">
    <property type="entry name" value="Chitosanase, subunit A, domain 1"/>
    <property type="match status" value="1"/>
</dbReference>
<dbReference type="SUPFAM" id="SSF53955">
    <property type="entry name" value="Lysozyme-like"/>
    <property type="match status" value="1"/>
</dbReference>
<evidence type="ECO:0000313" key="4">
    <source>
        <dbReference type="EMBL" id="VFK39147.1"/>
    </source>
</evidence>
<dbReference type="SUPFAM" id="SSF47090">
    <property type="entry name" value="PGBD-like"/>
    <property type="match status" value="1"/>
</dbReference>
<accession>A0A451BHN2</accession>
<evidence type="ECO:0000313" key="3">
    <source>
        <dbReference type="EMBL" id="VFK36482.1"/>
    </source>
</evidence>
<evidence type="ECO:0000259" key="2">
    <source>
        <dbReference type="Pfam" id="PF05838"/>
    </source>
</evidence>
<sequence>MRENFERALERVLLHEGGYVDHPRDPGGAINRGVTLETFRRFYGASMTKEDLKAMTDGQVRQLYKADYWDKCRCDDLPHGMDYVVFDQAAHSGPGRSVKWLQQGIGLKVDGEIGPWTITAASQCSPFRAIENMCEERLAFMKNIRNGESWMTFGKAWQRRVDDVRTHALALASDDPADAEPSLSGEKAPSVDYEIIRQGARGEWVRKLQGALDSEVDGIYGAETRDALKRFQGNAGLEVDGVAGRNTWRALGLIA</sequence>
<dbReference type="InterPro" id="IPR036366">
    <property type="entry name" value="PGBDSf"/>
</dbReference>
<proteinExistence type="predicted"/>
<dbReference type="InterPro" id="IPR023346">
    <property type="entry name" value="Lysozyme-like_dom_sf"/>
</dbReference>
<gene>
    <name evidence="5" type="ORF">BECKSD772D_GA0070982_100219</name>
    <name evidence="4" type="ORF">BECKSD772E_GA0070983_100220</name>
    <name evidence="3" type="ORF">BECKSD772F_GA0070984_100220</name>
</gene>
<organism evidence="5">
    <name type="scientific">Candidatus Kentrum sp. SD</name>
    <dbReference type="NCBI Taxonomy" id="2126332"/>
    <lineage>
        <taxon>Bacteria</taxon>
        <taxon>Pseudomonadati</taxon>
        <taxon>Pseudomonadota</taxon>
        <taxon>Gammaproteobacteria</taxon>
        <taxon>Candidatus Kentrum</taxon>
    </lineage>
</organism>
<dbReference type="AlphaFoldDB" id="A0A451BHN2"/>
<feature type="domain" description="Peptidoglycan binding-like" evidence="1">
    <location>
        <begin position="212"/>
        <end position="251"/>
    </location>
</feature>
<dbReference type="EMBL" id="CAADFU010000002">
    <property type="protein sequence ID" value="VFK39147.1"/>
    <property type="molecule type" value="Genomic_DNA"/>
</dbReference>
<reference evidence="5" key="1">
    <citation type="submission" date="2019-02" db="EMBL/GenBank/DDBJ databases">
        <authorList>
            <person name="Gruber-Vodicka R. H."/>
            <person name="Seah K. B. B."/>
        </authorList>
    </citation>
    <scope>NUCLEOTIDE SEQUENCE</scope>
    <source>
        <strain evidence="5">BECK_S127</strain>
        <strain evidence="4">BECK_S1320</strain>
        <strain evidence="3">BECK_S1321</strain>
    </source>
</reference>
<protein>
    <submittedName>
        <fullName evidence="5">Lysozyme family protein</fullName>
    </submittedName>
</protein>
<dbReference type="EMBL" id="CAADHB010000002">
    <property type="protein sequence ID" value="VFK77805.1"/>
    <property type="molecule type" value="Genomic_DNA"/>
</dbReference>
<dbReference type="CDD" id="cd13926">
    <property type="entry name" value="N-acetylmuramidase_GH108"/>
    <property type="match status" value="1"/>
</dbReference>
<name>A0A451BHN2_9GAMM</name>
<dbReference type="InterPro" id="IPR002477">
    <property type="entry name" value="Peptidoglycan-bd-like"/>
</dbReference>
<evidence type="ECO:0000313" key="5">
    <source>
        <dbReference type="EMBL" id="VFK77805.1"/>
    </source>
</evidence>
<dbReference type="Pfam" id="PF05838">
    <property type="entry name" value="Glyco_hydro_108"/>
    <property type="match status" value="1"/>
</dbReference>
<dbReference type="InterPro" id="IPR008565">
    <property type="entry name" value="TtsA-like_GH18_dom"/>
</dbReference>
<dbReference type="EMBL" id="CAADFR010000002">
    <property type="protein sequence ID" value="VFK36482.1"/>
    <property type="molecule type" value="Genomic_DNA"/>
</dbReference>
<dbReference type="InterPro" id="IPR036365">
    <property type="entry name" value="PGBD-like_sf"/>
</dbReference>
<evidence type="ECO:0000259" key="1">
    <source>
        <dbReference type="Pfam" id="PF01471"/>
    </source>
</evidence>
<dbReference type="Pfam" id="PF01471">
    <property type="entry name" value="PG_binding_1"/>
    <property type="match status" value="1"/>
</dbReference>
<feature type="domain" description="TtsA-like Glycoside hydrolase family 108" evidence="2">
    <location>
        <begin position="10"/>
        <end position="93"/>
    </location>
</feature>